<keyword evidence="4" id="KW-0479">Metal-binding</keyword>
<evidence type="ECO:0000256" key="1">
    <source>
        <dbReference type="ARBA" id="ARBA00004245"/>
    </source>
</evidence>
<dbReference type="PROSITE" id="PS50222">
    <property type="entry name" value="EF_HAND_2"/>
    <property type="match status" value="3"/>
</dbReference>
<feature type="domain" description="EF-hand" evidence="9">
    <location>
        <begin position="140"/>
        <end position="173"/>
    </location>
</feature>
<dbReference type="Pfam" id="PF13499">
    <property type="entry name" value="EF-hand_7"/>
    <property type="match status" value="2"/>
</dbReference>
<organism evidence="10 11">
    <name type="scientific">Paramecium primaurelia</name>
    <dbReference type="NCBI Taxonomy" id="5886"/>
    <lineage>
        <taxon>Eukaryota</taxon>
        <taxon>Sar</taxon>
        <taxon>Alveolata</taxon>
        <taxon>Ciliophora</taxon>
        <taxon>Intramacronucleata</taxon>
        <taxon>Oligohymenophorea</taxon>
        <taxon>Peniculida</taxon>
        <taxon>Parameciidae</taxon>
        <taxon>Paramecium</taxon>
    </lineage>
</organism>
<keyword evidence="5" id="KW-0677">Repeat</keyword>
<keyword evidence="6" id="KW-0106">Calcium</keyword>
<dbReference type="AlphaFoldDB" id="A0A8S1KVC2"/>
<keyword evidence="7" id="KW-0206">Cytoskeleton</keyword>
<dbReference type="PANTHER" id="PTHR23048:SF59">
    <property type="entry name" value="EF-HAND SUPERFAMILY PROTEIN"/>
    <property type="match status" value="1"/>
</dbReference>
<feature type="domain" description="EF-hand" evidence="9">
    <location>
        <begin position="30"/>
        <end position="65"/>
    </location>
</feature>
<dbReference type="FunFam" id="1.10.238.10:FF:000178">
    <property type="entry name" value="Calmodulin-2 A"/>
    <property type="match status" value="1"/>
</dbReference>
<evidence type="ECO:0000259" key="9">
    <source>
        <dbReference type="PROSITE" id="PS50222"/>
    </source>
</evidence>
<evidence type="ECO:0000313" key="10">
    <source>
        <dbReference type="EMBL" id="CAD8058341.1"/>
    </source>
</evidence>
<sequence>MQPKKSFLVSAPGSKQFNIKSYERPGFTEDEIKEIKEAFDIFDEDGGGEIDPRELKTVMASLGFATDEHLLNNLIDIAQTNKSDGKIDFDEFLDLMTVRLSDIKSKENLKEVFDLLKPNEKGCLQLESLKQICREVGENIEENELNEMLKRADFDKDDVVNFEDFYKIITFQK</sequence>
<evidence type="ECO:0000256" key="2">
    <source>
        <dbReference type="ARBA" id="ARBA00005253"/>
    </source>
</evidence>
<evidence type="ECO:0000256" key="7">
    <source>
        <dbReference type="ARBA" id="ARBA00023212"/>
    </source>
</evidence>
<evidence type="ECO:0000256" key="6">
    <source>
        <dbReference type="ARBA" id="ARBA00022837"/>
    </source>
</evidence>
<dbReference type="GO" id="GO:0005509">
    <property type="term" value="F:calcium ion binding"/>
    <property type="evidence" value="ECO:0007669"/>
    <property type="project" value="InterPro"/>
</dbReference>
<evidence type="ECO:0000256" key="3">
    <source>
        <dbReference type="ARBA" id="ARBA00022490"/>
    </source>
</evidence>
<reference evidence="10" key="1">
    <citation type="submission" date="2021-01" db="EMBL/GenBank/DDBJ databases">
        <authorList>
            <consortium name="Genoscope - CEA"/>
            <person name="William W."/>
        </authorList>
    </citation>
    <scope>NUCLEOTIDE SEQUENCE</scope>
</reference>
<name>A0A8S1KVC2_PARPR</name>
<dbReference type="InterPro" id="IPR050230">
    <property type="entry name" value="CALM/Myosin/TropC-like"/>
</dbReference>
<feature type="domain" description="EF-hand" evidence="9">
    <location>
        <begin position="84"/>
        <end position="102"/>
    </location>
</feature>
<dbReference type="InterPro" id="IPR002048">
    <property type="entry name" value="EF_hand_dom"/>
</dbReference>
<comment type="subcellular location">
    <subcellularLocation>
        <location evidence="1">Cytoplasm</location>
        <location evidence="1">Cytoskeleton</location>
    </subcellularLocation>
</comment>
<proteinExistence type="inferred from homology"/>
<dbReference type="EMBL" id="CAJJDM010000026">
    <property type="protein sequence ID" value="CAD8058341.1"/>
    <property type="molecule type" value="Genomic_DNA"/>
</dbReference>
<evidence type="ECO:0000256" key="4">
    <source>
        <dbReference type="ARBA" id="ARBA00022723"/>
    </source>
</evidence>
<comment type="similarity">
    <text evidence="2">Belongs to the centrin family.</text>
</comment>
<dbReference type="PROSITE" id="PS00018">
    <property type="entry name" value="EF_HAND_1"/>
    <property type="match status" value="2"/>
</dbReference>
<protein>
    <recommendedName>
        <fullName evidence="9">EF-hand domain-containing protein</fullName>
    </recommendedName>
</protein>
<evidence type="ECO:0000256" key="5">
    <source>
        <dbReference type="ARBA" id="ARBA00022737"/>
    </source>
</evidence>
<keyword evidence="3" id="KW-0963">Cytoplasm</keyword>
<evidence type="ECO:0000256" key="8">
    <source>
        <dbReference type="ARBA" id="ARBA00025692"/>
    </source>
</evidence>
<keyword evidence="11" id="KW-1185">Reference proteome</keyword>
<dbReference type="CDD" id="cd00051">
    <property type="entry name" value="EFh"/>
    <property type="match status" value="1"/>
</dbReference>
<accession>A0A8S1KVC2</accession>
<dbReference type="Proteomes" id="UP000688137">
    <property type="component" value="Unassembled WGS sequence"/>
</dbReference>
<dbReference type="GO" id="GO:0016460">
    <property type="term" value="C:myosin II complex"/>
    <property type="evidence" value="ECO:0007669"/>
    <property type="project" value="TreeGrafter"/>
</dbReference>
<gene>
    <name evidence="10" type="ORF">PPRIM_AZ9-3.1.T0270167</name>
</gene>
<dbReference type="OMA" id="HDMINES"/>
<dbReference type="InterPro" id="IPR018247">
    <property type="entry name" value="EF_Hand_1_Ca_BS"/>
</dbReference>
<comment type="function">
    <text evidence="8">Plays a fundamental role in microtubule organizing center structure and function. Component of the infraciliary lattice (ICL) and the ciliary basal bodies.</text>
</comment>
<comment type="caution">
    <text evidence="10">The sequence shown here is derived from an EMBL/GenBank/DDBJ whole genome shotgun (WGS) entry which is preliminary data.</text>
</comment>
<evidence type="ECO:0000313" key="11">
    <source>
        <dbReference type="Proteomes" id="UP000688137"/>
    </source>
</evidence>
<dbReference type="SMART" id="SM00054">
    <property type="entry name" value="EFh"/>
    <property type="match status" value="4"/>
</dbReference>
<dbReference type="PANTHER" id="PTHR23048">
    <property type="entry name" value="MYOSIN LIGHT CHAIN 1, 3"/>
    <property type="match status" value="1"/>
</dbReference>